<evidence type="ECO:0000313" key="3">
    <source>
        <dbReference type="Proteomes" id="UP000276010"/>
    </source>
</evidence>
<feature type="domain" description="HTH Mu-type" evidence="1">
    <location>
        <begin position="4"/>
        <end position="71"/>
    </location>
</feature>
<accession>A0A426FIS6</accession>
<proteinExistence type="predicted"/>
<name>A0A426FIS6_BIBTR</name>
<dbReference type="InterPro" id="IPR003314">
    <property type="entry name" value="Mu-type_HTH"/>
</dbReference>
<sequence length="148" mass="16793">MKSLREWYSAKDLEGLAGLPNRATNITRKAIKEDWLKRDVKGVKGGGYEYHYSSLPESVQLALGFGNEVREAEATNSYKISQVDTSNDYITVSRQRFITAISTLEEILEITHKTMKPEAKAQMVLMIYELLSEESANEKIIEMMKLVA</sequence>
<dbReference type="EMBL" id="RRUC01000015">
    <property type="protein sequence ID" value="RRN04655.1"/>
    <property type="molecule type" value="Genomic_DNA"/>
</dbReference>
<gene>
    <name evidence="2" type="ORF">EIM44_04230</name>
</gene>
<dbReference type="PROSITE" id="PS51702">
    <property type="entry name" value="HTH_MU"/>
    <property type="match status" value="1"/>
</dbReference>
<dbReference type="Pfam" id="PF02316">
    <property type="entry name" value="HTH_Tnp_Mu_1"/>
    <property type="match status" value="1"/>
</dbReference>
<organism evidence="2 3">
    <name type="scientific">Bibersteinia trehalosi</name>
    <name type="common">Pasteurella trehalosi</name>
    <dbReference type="NCBI Taxonomy" id="47735"/>
    <lineage>
        <taxon>Bacteria</taxon>
        <taxon>Pseudomonadati</taxon>
        <taxon>Pseudomonadota</taxon>
        <taxon>Gammaproteobacteria</taxon>
        <taxon>Pasteurellales</taxon>
        <taxon>Pasteurellaceae</taxon>
        <taxon>Bibersteinia</taxon>
    </lineage>
</organism>
<dbReference type="AlphaFoldDB" id="A0A426FIS6"/>
<reference evidence="2 3" key="1">
    <citation type="submission" date="2018-11" db="EMBL/GenBank/DDBJ databases">
        <title>Whole genome sequence of Bibersteinia trehalosi strain OADDL-BT1 an multidrug resistant pathogen isolate.</title>
        <authorList>
            <person name="Couger M."/>
            <person name="Ramachandran A."/>
        </authorList>
    </citation>
    <scope>NUCLEOTIDE SEQUENCE [LARGE SCALE GENOMIC DNA]</scope>
    <source>
        <strain evidence="2 3">OADDL-BT1</strain>
    </source>
</reference>
<dbReference type="InterPro" id="IPR036388">
    <property type="entry name" value="WH-like_DNA-bd_sf"/>
</dbReference>
<protein>
    <submittedName>
        <fullName evidence="2">Transcriptional regulator</fullName>
    </submittedName>
</protein>
<dbReference type="GO" id="GO:0003677">
    <property type="term" value="F:DNA binding"/>
    <property type="evidence" value="ECO:0007669"/>
    <property type="project" value="InterPro"/>
</dbReference>
<dbReference type="SUPFAM" id="SSF46955">
    <property type="entry name" value="Putative DNA-binding domain"/>
    <property type="match status" value="1"/>
</dbReference>
<dbReference type="RefSeq" id="WP_125134668.1">
    <property type="nucleotide sequence ID" value="NZ_RRUC01000015.1"/>
</dbReference>
<dbReference type="Proteomes" id="UP000276010">
    <property type="component" value="Unassembled WGS sequence"/>
</dbReference>
<comment type="caution">
    <text evidence="2">The sequence shown here is derived from an EMBL/GenBank/DDBJ whole genome shotgun (WGS) entry which is preliminary data.</text>
</comment>
<dbReference type="InterPro" id="IPR009061">
    <property type="entry name" value="DNA-bd_dom_put_sf"/>
</dbReference>
<dbReference type="Gene3D" id="1.10.10.10">
    <property type="entry name" value="Winged helix-like DNA-binding domain superfamily/Winged helix DNA-binding domain"/>
    <property type="match status" value="1"/>
</dbReference>
<evidence type="ECO:0000259" key="1">
    <source>
        <dbReference type="PROSITE" id="PS51702"/>
    </source>
</evidence>
<evidence type="ECO:0000313" key="2">
    <source>
        <dbReference type="EMBL" id="RRN04655.1"/>
    </source>
</evidence>